<evidence type="ECO:0000313" key="1">
    <source>
        <dbReference type="EMBL" id="KHN20601.1"/>
    </source>
</evidence>
<dbReference type="EMBL" id="KN658377">
    <property type="protein sequence ID" value="KHN20601.1"/>
    <property type="molecule type" value="Genomic_DNA"/>
</dbReference>
<proteinExistence type="predicted"/>
<dbReference type="AlphaFoldDB" id="A0A0B2QGD2"/>
<dbReference type="InterPro" id="IPR036838">
    <property type="entry name" value="Ribosomal_uS10_dom_sf"/>
</dbReference>
<protein>
    <submittedName>
        <fullName evidence="1">Uncharacterized protein</fullName>
    </submittedName>
</protein>
<dbReference type="Proteomes" id="UP000053555">
    <property type="component" value="Unassembled WGS sequence"/>
</dbReference>
<reference evidence="1" key="1">
    <citation type="submission" date="2014-07" db="EMBL/GenBank/DDBJ databases">
        <title>Identification of a novel salt tolerance gene in wild soybean by whole-genome sequencing.</title>
        <authorList>
            <person name="Lam H.-M."/>
            <person name="Qi X."/>
            <person name="Li M.-W."/>
            <person name="Liu X."/>
            <person name="Xie M."/>
            <person name="Ni M."/>
            <person name="Xu X."/>
        </authorList>
    </citation>
    <scope>NUCLEOTIDE SEQUENCE [LARGE SCALE GENOMIC DNA]</scope>
    <source>
        <tissue evidence="1">Root</tissue>
    </source>
</reference>
<gene>
    <name evidence="1" type="ORF">glysoja_047556</name>
</gene>
<name>A0A0B2QGD2_GLYSO</name>
<organism evidence="1">
    <name type="scientific">Glycine soja</name>
    <name type="common">Wild soybean</name>
    <dbReference type="NCBI Taxonomy" id="3848"/>
    <lineage>
        <taxon>Eukaryota</taxon>
        <taxon>Viridiplantae</taxon>
        <taxon>Streptophyta</taxon>
        <taxon>Embryophyta</taxon>
        <taxon>Tracheophyta</taxon>
        <taxon>Spermatophyta</taxon>
        <taxon>Magnoliopsida</taxon>
        <taxon>eudicotyledons</taxon>
        <taxon>Gunneridae</taxon>
        <taxon>Pentapetalae</taxon>
        <taxon>rosids</taxon>
        <taxon>fabids</taxon>
        <taxon>Fabales</taxon>
        <taxon>Fabaceae</taxon>
        <taxon>Papilionoideae</taxon>
        <taxon>50 kb inversion clade</taxon>
        <taxon>NPAAA clade</taxon>
        <taxon>indigoferoid/millettioid clade</taxon>
        <taxon>Phaseoleae</taxon>
        <taxon>Glycine</taxon>
        <taxon>Glycine subgen. Soja</taxon>
    </lineage>
</organism>
<accession>A0A0B2QGD2</accession>
<sequence length="134" mass="15168">MIETEDERRVLCYFQTQQRLLLPFLCVDVTNDDICCNEAQKAQVGGATGADPQLTFTRSSYHVNNLEKVWSELVRDTNGKRFKVKGPVRTYLICNPSRCLVTHVICASLPGSPFVVKFGSVIPVIVWFLYCSFD</sequence>
<dbReference type="Gene3D" id="3.30.70.600">
    <property type="entry name" value="Ribosomal protein S10 domain"/>
    <property type="match status" value="1"/>
</dbReference>